<dbReference type="SUPFAM" id="SSF50104">
    <property type="entry name" value="Translation proteins SH3-like domain"/>
    <property type="match status" value="1"/>
</dbReference>
<feature type="compositionally biased region" description="Basic and acidic residues" evidence="6">
    <location>
        <begin position="227"/>
        <end position="237"/>
    </location>
</feature>
<dbReference type="InterPro" id="IPR022671">
    <property type="entry name" value="Ribosomal_uL2_CS"/>
</dbReference>
<dbReference type="HAMAP" id="MF_01320_B">
    <property type="entry name" value="Ribosomal_uL2_B"/>
    <property type="match status" value="1"/>
</dbReference>
<evidence type="ECO:0000256" key="5">
    <source>
        <dbReference type="HAMAP-Rule" id="MF_01320"/>
    </source>
</evidence>
<dbReference type="Gene3D" id="2.40.50.140">
    <property type="entry name" value="Nucleic acid-binding proteins"/>
    <property type="match status" value="1"/>
</dbReference>
<keyword evidence="2 5" id="KW-0689">Ribosomal protein</keyword>
<comment type="similarity">
    <text evidence="1 5">Belongs to the universal ribosomal protein uL2 family.</text>
</comment>
<keyword evidence="3 5" id="KW-0687">Ribonucleoprotein</keyword>
<dbReference type="InterPro" id="IPR012340">
    <property type="entry name" value="NA-bd_OB-fold"/>
</dbReference>
<evidence type="ECO:0000256" key="3">
    <source>
        <dbReference type="ARBA" id="ARBA00023274"/>
    </source>
</evidence>
<dbReference type="GO" id="GO:0019843">
    <property type="term" value="F:rRNA binding"/>
    <property type="evidence" value="ECO:0007669"/>
    <property type="project" value="UniProtKB-UniRule"/>
</dbReference>
<proteinExistence type="inferred from homology"/>
<feature type="region of interest" description="Disordered" evidence="6">
    <location>
        <begin position="222"/>
        <end position="272"/>
    </location>
</feature>
<evidence type="ECO:0000256" key="2">
    <source>
        <dbReference type="ARBA" id="ARBA00022980"/>
    </source>
</evidence>
<dbReference type="InterPro" id="IPR005880">
    <property type="entry name" value="Ribosomal_uL2_bac/org-type"/>
</dbReference>
<dbReference type="PANTHER" id="PTHR13691">
    <property type="entry name" value="RIBOSOMAL PROTEIN L2"/>
    <property type="match status" value="1"/>
</dbReference>
<comment type="function">
    <text evidence="5">One of the primary rRNA binding proteins. Required for association of the 30S and 50S subunits to form the 70S ribosome, for tRNA binding and peptide bond formation. It has been suggested to have peptidyltransferase activity; this is somewhat controversial. Makes several contacts with the 16S rRNA in the 70S ribosome.</text>
</comment>
<keyword evidence="5" id="KW-0694">RNA-binding</keyword>
<dbReference type="InterPro" id="IPR022669">
    <property type="entry name" value="Ribosomal_uL2_C"/>
</dbReference>
<comment type="subunit">
    <text evidence="5">Part of the 50S ribosomal subunit. Forms a bridge to the 30S subunit in the 70S ribosome.</text>
</comment>
<dbReference type="SUPFAM" id="SSF50249">
    <property type="entry name" value="Nucleic acid-binding proteins"/>
    <property type="match status" value="1"/>
</dbReference>
<dbReference type="PROSITE" id="PS00467">
    <property type="entry name" value="RIBOSOMAL_L2"/>
    <property type="match status" value="1"/>
</dbReference>
<dbReference type="PIRSF" id="PIRSF002158">
    <property type="entry name" value="Ribosomal_L2"/>
    <property type="match status" value="1"/>
</dbReference>
<evidence type="ECO:0000259" key="7">
    <source>
        <dbReference type="SMART" id="SM01382"/>
    </source>
</evidence>
<dbReference type="Gene3D" id="4.10.950.10">
    <property type="entry name" value="Ribosomal protein L2, domain 3"/>
    <property type="match status" value="1"/>
</dbReference>
<gene>
    <name evidence="5 9" type="primary">rplB</name>
    <name evidence="9" type="ORF">BWX89_01711</name>
</gene>
<dbReference type="SMART" id="SM01383">
    <property type="entry name" value="Ribosomal_L2"/>
    <property type="match status" value="1"/>
</dbReference>
<dbReference type="InterPro" id="IPR008991">
    <property type="entry name" value="Translation_prot_SH3-like_sf"/>
</dbReference>
<dbReference type="GO" id="GO:0003735">
    <property type="term" value="F:structural constituent of ribosome"/>
    <property type="evidence" value="ECO:0007669"/>
    <property type="project" value="InterPro"/>
</dbReference>
<dbReference type="GO" id="GO:0015934">
    <property type="term" value="C:large ribosomal subunit"/>
    <property type="evidence" value="ECO:0007669"/>
    <property type="project" value="InterPro"/>
</dbReference>
<dbReference type="FunFam" id="2.40.50.140:FF:000003">
    <property type="entry name" value="50S ribosomal protein L2"/>
    <property type="match status" value="1"/>
</dbReference>
<dbReference type="FunFam" id="2.30.30.30:FF:000001">
    <property type="entry name" value="50S ribosomal protein L2"/>
    <property type="match status" value="1"/>
</dbReference>
<dbReference type="PANTHER" id="PTHR13691:SF5">
    <property type="entry name" value="LARGE RIBOSOMAL SUBUNIT PROTEIN UL2M"/>
    <property type="match status" value="1"/>
</dbReference>
<reference evidence="9" key="1">
    <citation type="submission" date="2017-02" db="EMBL/GenBank/DDBJ databases">
        <title>Delving into the versatile metabolic prowess of the omnipresent phylum Bacteroidetes.</title>
        <authorList>
            <person name="Nobu M.K."/>
            <person name="Mei R."/>
            <person name="Narihiro T."/>
            <person name="Kuroda K."/>
            <person name="Liu W.-T."/>
        </authorList>
    </citation>
    <scope>NUCLEOTIDE SEQUENCE</scope>
    <source>
        <strain evidence="9">ADurb.Bin131</strain>
    </source>
</reference>
<dbReference type="FunFam" id="4.10.950.10:FF:000001">
    <property type="entry name" value="50S ribosomal protein L2"/>
    <property type="match status" value="1"/>
</dbReference>
<dbReference type="Gene3D" id="2.30.30.30">
    <property type="match status" value="1"/>
</dbReference>
<accession>A0A1V6C4L6</accession>
<dbReference type="SMART" id="SM01382">
    <property type="entry name" value="Ribosomal_L2_C"/>
    <property type="match status" value="1"/>
</dbReference>
<evidence type="ECO:0000313" key="9">
    <source>
        <dbReference type="EMBL" id="OQB71790.1"/>
    </source>
</evidence>
<dbReference type="AlphaFoldDB" id="A0A1V6C4L6"/>
<protein>
    <recommendedName>
        <fullName evidence="4 5">Large ribosomal subunit protein uL2</fullName>
    </recommendedName>
</protein>
<organism evidence="9">
    <name type="scientific">candidate division TA06 bacterium ADurb.Bin131</name>
    <dbReference type="NCBI Taxonomy" id="1852827"/>
    <lineage>
        <taxon>Bacteria</taxon>
        <taxon>Bacteria division TA06</taxon>
    </lineage>
</organism>
<sequence length="272" mass="30023">MPLRKLKPVTNAQRHAILPDFKEITKHKPEKKLVFGKKKTGGRNNTGRITVRHHGGGHKKLYRIIDFKGKPIEAKVLSIEYDPNRTARIALIQYVNGQKAYIIAPAGLNVGARIFCGENAQLFPGNRLPLSRIPEGTEISNIEFQPGKGGQIVRAAGCSAMLVTKGDRFASVKLPSGEVRLISLECMATIGRVSNPEHKYVSLGKAGRTRWLGIRPTVRGVAMNPVDHPHGGGEGRGKGNISQTPWGKPTKGYKTRNPEKYSNKFIVQRRKK</sequence>
<name>A0A1V6C4L6_UNCT6</name>
<keyword evidence="5" id="KW-0699">rRNA-binding</keyword>
<dbReference type="Proteomes" id="UP000485562">
    <property type="component" value="Unassembled WGS sequence"/>
</dbReference>
<dbReference type="Pfam" id="PF03947">
    <property type="entry name" value="Ribosomal_L2_C"/>
    <property type="match status" value="1"/>
</dbReference>
<dbReference type="Pfam" id="PF00181">
    <property type="entry name" value="Ribosomal_L2_N"/>
    <property type="match status" value="1"/>
</dbReference>
<evidence type="ECO:0000256" key="6">
    <source>
        <dbReference type="SAM" id="MobiDB-lite"/>
    </source>
</evidence>
<comment type="caution">
    <text evidence="9">The sequence shown here is derived from an EMBL/GenBank/DDBJ whole genome shotgun (WGS) entry which is preliminary data.</text>
</comment>
<dbReference type="InterPro" id="IPR002171">
    <property type="entry name" value="Ribosomal_uL2"/>
</dbReference>
<dbReference type="InterPro" id="IPR014726">
    <property type="entry name" value="Ribosomal_uL2_dom3"/>
</dbReference>
<evidence type="ECO:0000256" key="1">
    <source>
        <dbReference type="ARBA" id="ARBA00005636"/>
    </source>
</evidence>
<dbReference type="GO" id="GO:0002181">
    <property type="term" value="P:cytoplasmic translation"/>
    <property type="evidence" value="ECO:0007669"/>
    <property type="project" value="TreeGrafter"/>
</dbReference>
<dbReference type="InterPro" id="IPR014722">
    <property type="entry name" value="Rib_uL2_dom2"/>
</dbReference>
<feature type="domain" description="Large ribosomal subunit protein uL2 RNA-binding" evidence="8">
    <location>
        <begin position="42"/>
        <end position="116"/>
    </location>
</feature>
<dbReference type="GO" id="GO:0016740">
    <property type="term" value="F:transferase activity"/>
    <property type="evidence" value="ECO:0007669"/>
    <property type="project" value="InterPro"/>
</dbReference>
<evidence type="ECO:0000256" key="4">
    <source>
        <dbReference type="ARBA" id="ARBA00035242"/>
    </source>
</evidence>
<dbReference type="InterPro" id="IPR022666">
    <property type="entry name" value="Ribosomal_uL2_RNA-bd_dom"/>
</dbReference>
<evidence type="ECO:0000259" key="8">
    <source>
        <dbReference type="SMART" id="SM01383"/>
    </source>
</evidence>
<dbReference type="EMBL" id="MWDQ01000150">
    <property type="protein sequence ID" value="OQB71790.1"/>
    <property type="molecule type" value="Genomic_DNA"/>
</dbReference>
<feature type="domain" description="Large ribosomal subunit protein uL2 C-terminal" evidence="7">
    <location>
        <begin position="122"/>
        <end position="249"/>
    </location>
</feature>
<dbReference type="NCBIfam" id="TIGR01171">
    <property type="entry name" value="rplB_bact"/>
    <property type="match status" value="1"/>
</dbReference>